<dbReference type="Proteomes" id="UP001172386">
    <property type="component" value="Unassembled WGS sequence"/>
</dbReference>
<dbReference type="EMBL" id="JAPDRQ010000112">
    <property type="protein sequence ID" value="KAJ9654785.1"/>
    <property type="molecule type" value="Genomic_DNA"/>
</dbReference>
<evidence type="ECO:0000313" key="1">
    <source>
        <dbReference type="EMBL" id="KAJ9654785.1"/>
    </source>
</evidence>
<comment type="caution">
    <text evidence="1">The sequence shown here is derived from an EMBL/GenBank/DDBJ whole genome shotgun (WGS) entry which is preliminary data.</text>
</comment>
<proteinExistence type="predicted"/>
<evidence type="ECO:0000313" key="2">
    <source>
        <dbReference type="Proteomes" id="UP001172386"/>
    </source>
</evidence>
<sequence length="354" mass="37786">MATRTHKALVVTEVGKPLSLVHDRTTQEPGSGQVLIRVIISGPNPHDQKARDWGLFIASNLPAVLNNDVVGEVIALGPDVTRCAVGDHIVSHANFDGKYAQSGLQEYALVDAAFSAKIPEGSTDDDGATLPTNVIAPLVAIFDSDALGIPAPWAQEAKTFDYKGTTLLVVGGGSNCGKFGVQLAALAGIGQIVVVGGDEAELKSYGATHVVDRHGSSDNVTQRIRSIVGDDLLYAYDAVNPPPGQIVGINALSSTKKGKLARLVRSGAEALDESKVSAKKEGYELKNVFGSSQAKPDLAAPFWDRVPQYLKDGKLKPTKYEVVNLKDWNADKVNDVLDRYRDGKRVTKTHFHLA</sequence>
<keyword evidence="2" id="KW-1185">Reference proteome</keyword>
<accession>A0ACC3A3F1</accession>
<name>A0ACC3A3F1_9EURO</name>
<gene>
    <name evidence="1" type="ORF">H2198_006224</name>
</gene>
<reference evidence="1" key="1">
    <citation type="submission" date="2022-10" db="EMBL/GenBank/DDBJ databases">
        <title>Culturing micro-colonial fungi from biological soil crusts in the Mojave desert and describing Neophaeococcomyces mojavensis, and introducing the new genera and species Taxawa tesnikishii.</title>
        <authorList>
            <person name="Kurbessoian T."/>
            <person name="Stajich J.E."/>
        </authorList>
    </citation>
    <scope>NUCLEOTIDE SEQUENCE</scope>
    <source>
        <strain evidence="1">JES_112</strain>
    </source>
</reference>
<organism evidence="1 2">
    <name type="scientific">Neophaeococcomyces mojaviensis</name>
    <dbReference type="NCBI Taxonomy" id="3383035"/>
    <lineage>
        <taxon>Eukaryota</taxon>
        <taxon>Fungi</taxon>
        <taxon>Dikarya</taxon>
        <taxon>Ascomycota</taxon>
        <taxon>Pezizomycotina</taxon>
        <taxon>Eurotiomycetes</taxon>
        <taxon>Chaetothyriomycetidae</taxon>
        <taxon>Chaetothyriales</taxon>
        <taxon>Chaetothyriales incertae sedis</taxon>
        <taxon>Neophaeococcomyces</taxon>
    </lineage>
</organism>
<protein>
    <submittedName>
        <fullName evidence="1">Uncharacterized protein</fullName>
    </submittedName>
</protein>